<evidence type="ECO:0008006" key="3">
    <source>
        <dbReference type="Google" id="ProtNLM"/>
    </source>
</evidence>
<evidence type="ECO:0000313" key="2">
    <source>
        <dbReference type="Proteomes" id="UP001235344"/>
    </source>
</evidence>
<proteinExistence type="predicted"/>
<accession>A0ABY9H4J8</accession>
<sequence length="269" mass="29457">MPWSQGSLIGIDDMATMGLAADDDGGWGVVITHDCDLANDDLALEPFVEVIVASPMDVPDGNCRHAKNARRLHLDWQRADTVLCLELSATRKCRVAKRNLAGVAPVADAILAPADKHILQSWLAARYRRQALPDSLVERLRYVFQRLEKKGKTQASTVIGYWLSFAPAGELPAEEPYDLDISIVYTIDSPDADTAALAIVDEVSGRFAELVAKSGAGGVVLGVCEAFSEEEFTLRDIRQHVEYRLDYLSNRAFPDGVELDSPTNMQGLT</sequence>
<organism evidence="1 2">
    <name type="scientific">Halomonas alkalicola</name>
    <dbReference type="NCBI Taxonomy" id="1930622"/>
    <lineage>
        <taxon>Bacteria</taxon>
        <taxon>Pseudomonadati</taxon>
        <taxon>Pseudomonadota</taxon>
        <taxon>Gammaproteobacteria</taxon>
        <taxon>Oceanospirillales</taxon>
        <taxon>Halomonadaceae</taxon>
        <taxon>Halomonas</taxon>
    </lineage>
</organism>
<gene>
    <name evidence="1" type="ORF">B6N23_00080</name>
</gene>
<dbReference type="Proteomes" id="UP001235344">
    <property type="component" value="Chromosome"/>
</dbReference>
<evidence type="ECO:0000313" key="1">
    <source>
        <dbReference type="EMBL" id="WLI73394.1"/>
    </source>
</evidence>
<name>A0ABY9H4J8_9GAMM</name>
<protein>
    <recommendedName>
        <fullName evidence="3">Nucleotidyltransferase</fullName>
    </recommendedName>
</protein>
<dbReference type="RefSeq" id="WP_305501015.1">
    <property type="nucleotide sequence ID" value="NZ_CP131913.1"/>
</dbReference>
<reference evidence="1 2" key="1">
    <citation type="submission" date="2023-08" db="EMBL/GenBank/DDBJ databases">
        <title>Transcriptome Analysis of Halomonas alkalicola CICC 11012s to Identify the Genes Involved in Alkaline Tolerances.</title>
        <authorList>
            <person name="Zhai L."/>
        </authorList>
    </citation>
    <scope>NUCLEOTIDE SEQUENCE [LARGE SCALE GENOMIC DNA]</scope>
    <source>
        <strain evidence="1 2">CICC 11012s</strain>
    </source>
</reference>
<dbReference type="EMBL" id="CP131913">
    <property type="protein sequence ID" value="WLI73394.1"/>
    <property type="molecule type" value="Genomic_DNA"/>
</dbReference>
<keyword evidence="2" id="KW-1185">Reference proteome</keyword>